<gene>
    <name evidence="3" type="ordered locus">Acear_2166</name>
</gene>
<dbReference type="SUPFAM" id="SSF53756">
    <property type="entry name" value="UDP-Glycosyltransferase/glycogen phosphorylase"/>
    <property type="match status" value="1"/>
</dbReference>
<dbReference type="Proteomes" id="UP000001661">
    <property type="component" value="Chromosome"/>
</dbReference>
<dbReference type="Gene3D" id="3.40.50.2000">
    <property type="entry name" value="Glycogen Phosphorylase B"/>
    <property type="match status" value="2"/>
</dbReference>
<name>D9QTT1_ACEAZ</name>
<dbReference type="STRING" id="574087.Acear_2166"/>
<evidence type="ECO:0000313" key="4">
    <source>
        <dbReference type="Proteomes" id="UP000001661"/>
    </source>
</evidence>
<evidence type="ECO:0000259" key="1">
    <source>
        <dbReference type="Pfam" id="PF00534"/>
    </source>
</evidence>
<dbReference type="InterPro" id="IPR001296">
    <property type="entry name" value="Glyco_trans_1"/>
</dbReference>
<dbReference type="AlphaFoldDB" id="D9QTT1"/>
<dbReference type="HOGENOM" id="CLU_009583_0_4_9"/>
<dbReference type="CAZy" id="GT4">
    <property type="family name" value="Glycosyltransferase Family 4"/>
</dbReference>
<feature type="domain" description="Glycosyl transferase family 1" evidence="1">
    <location>
        <begin position="181"/>
        <end position="344"/>
    </location>
</feature>
<evidence type="ECO:0000313" key="3">
    <source>
        <dbReference type="EMBL" id="ADL13652.1"/>
    </source>
</evidence>
<dbReference type="InterPro" id="IPR028098">
    <property type="entry name" value="Glyco_trans_4-like_N"/>
</dbReference>
<evidence type="ECO:0000259" key="2">
    <source>
        <dbReference type="Pfam" id="PF13439"/>
    </source>
</evidence>
<protein>
    <submittedName>
        <fullName evidence="3">Glycosyl transferase group 1</fullName>
    </submittedName>
</protein>
<accession>D9QTT1</accession>
<keyword evidence="4" id="KW-1185">Reference proteome</keyword>
<dbReference type="PANTHER" id="PTHR12526:SF630">
    <property type="entry name" value="GLYCOSYLTRANSFERASE"/>
    <property type="match status" value="1"/>
</dbReference>
<dbReference type="Pfam" id="PF13439">
    <property type="entry name" value="Glyco_transf_4"/>
    <property type="match status" value="1"/>
</dbReference>
<reference evidence="3 4" key="1">
    <citation type="journal article" date="2010" name="Stand. Genomic Sci.">
        <title>Complete genome sequence of Acetohalobium arabaticum type strain (Z-7288).</title>
        <authorList>
            <person name="Sikorski J."/>
            <person name="Lapidus A."/>
            <person name="Chertkov O."/>
            <person name="Lucas S."/>
            <person name="Copeland A."/>
            <person name="Glavina Del Rio T."/>
            <person name="Nolan M."/>
            <person name="Tice H."/>
            <person name="Cheng J.F."/>
            <person name="Han C."/>
            <person name="Brambilla E."/>
            <person name="Pitluck S."/>
            <person name="Liolios K."/>
            <person name="Ivanova N."/>
            <person name="Mavromatis K."/>
            <person name="Mikhailova N."/>
            <person name="Pati A."/>
            <person name="Bruce D."/>
            <person name="Detter C."/>
            <person name="Tapia R."/>
            <person name="Goodwin L."/>
            <person name="Chen A."/>
            <person name="Palaniappan K."/>
            <person name="Land M."/>
            <person name="Hauser L."/>
            <person name="Chang Y.J."/>
            <person name="Jeffries C.D."/>
            <person name="Rohde M."/>
            <person name="Goker M."/>
            <person name="Spring S."/>
            <person name="Woyke T."/>
            <person name="Bristow J."/>
            <person name="Eisen J.A."/>
            <person name="Markowitz V."/>
            <person name="Hugenholtz P."/>
            <person name="Kyrpides N.C."/>
            <person name="Klenk H.P."/>
        </authorList>
    </citation>
    <scope>NUCLEOTIDE SEQUENCE [LARGE SCALE GENOMIC DNA]</scope>
    <source>
        <strain evidence="4">ATCC 49924 / DSM 5501 / Z-7288</strain>
    </source>
</reference>
<keyword evidence="3" id="KW-0808">Transferase</keyword>
<dbReference type="RefSeq" id="WP_013279093.1">
    <property type="nucleotide sequence ID" value="NC_014378.1"/>
</dbReference>
<dbReference type="Pfam" id="PF00534">
    <property type="entry name" value="Glycos_transf_1"/>
    <property type="match status" value="1"/>
</dbReference>
<dbReference type="KEGG" id="aar:Acear_2166"/>
<dbReference type="EMBL" id="CP002105">
    <property type="protein sequence ID" value="ADL13652.1"/>
    <property type="molecule type" value="Genomic_DNA"/>
</dbReference>
<proteinExistence type="predicted"/>
<dbReference type="GO" id="GO:0016757">
    <property type="term" value="F:glycosyltransferase activity"/>
    <property type="evidence" value="ECO:0007669"/>
    <property type="project" value="InterPro"/>
</dbReference>
<dbReference type="CDD" id="cd03811">
    <property type="entry name" value="GT4_GT28_WabH-like"/>
    <property type="match status" value="1"/>
</dbReference>
<dbReference type="OrthoDB" id="9806653at2"/>
<organism evidence="3 4">
    <name type="scientific">Acetohalobium arabaticum (strain ATCC 49924 / DSM 5501 / Z-7288)</name>
    <dbReference type="NCBI Taxonomy" id="574087"/>
    <lineage>
        <taxon>Bacteria</taxon>
        <taxon>Bacillati</taxon>
        <taxon>Bacillota</taxon>
        <taxon>Clostridia</taxon>
        <taxon>Halanaerobiales</taxon>
        <taxon>Halobacteroidaceae</taxon>
        <taxon>Acetohalobium</taxon>
    </lineage>
</organism>
<sequence length="364" mass="41050">MKKILFLNSCVEWGGGEKWTFEAAEELDSRGYEVIVGSVAKSELYQKAQRAGLRTKVVPVKGNLSALNPVKLFSFVKYLKQEEIDTIFLNLSQDLKFGGIGGRLAGVDQIIYRRGSAIPIKDRFYTKFLLEDCVTDIIANSKSTKETILENTVQWLSEDKIEIIYNGIKVDEIKSQKEGSDIRAEFGIDEDEVLIGNVGRLSRQKGHKYLVEAVKLLSEEINNFKVLVVGKGKLENKIKKQVKSLGVEEYIIFTGFRSDVYNIMEQIDFLLHTALWEGFGFVIAEAMAVGKPVVSTDVSNISEIMVDGQTGYLAESKNPADIAEKTIKMINTTKKEKMGRIGKNIIEDRFTFTRMIDQIEELYL</sequence>
<feature type="domain" description="Glycosyltransferase subfamily 4-like N-terminal" evidence="2">
    <location>
        <begin position="13"/>
        <end position="171"/>
    </location>
</feature>
<dbReference type="eggNOG" id="COG0438">
    <property type="taxonomic scope" value="Bacteria"/>
</dbReference>
<dbReference type="PANTHER" id="PTHR12526">
    <property type="entry name" value="GLYCOSYLTRANSFERASE"/>
    <property type="match status" value="1"/>
</dbReference>